<dbReference type="GO" id="GO:0012505">
    <property type="term" value="C:endomembrane system"/>
    <property type="evidence" value="ECO:0007669"/>
    <property type="project" value="UniProtKB-SubCell"/>
</dbReference>
<dbReference type="SUPFAM" id="SSF103473">
    <property type="entry name" value="MFS general substrate transporter"/>
    <property type="match status" value="1"/>
</dbReference>
<dbReference type="InterPro" id="IPR020846">
    <property type="entry name" value="MFS_dom"/>
</dbReference>
<feature type="domain" description="Major facilitator superfamily (MFS) profile" evidence="6">
    <location>
        <begin position="11"/>
        <end position="387"/>
    </location>
</feature>
<protein>
    <submittedName>
        <fullName evidence="7">MFS transporter</fullName>
    </submittedName>
</protein>
<evidence type="ECO:0000313" key="8">
    <source>
        <dbReference type="Proteomes" id="UP000777265"/>
    </source>
</evidence>
<keyword evidence="4 5" id="KW-0472">Membrane</keyword>
<dbReference type="Proteomes" id="UP000777265">
    <property type="component" value="Unassembled WGS sequence"/>
</dbReference>
<dbReference type="Pfam" id="PF07690">
    <property type="entry name" value="MFS_1"/>
    <property type="match status" value="1"/>
</dbReference>
<feature type="transmembrane region" description="Helical" evidence="5">
    <location>
        <begin position="139"/>
        <end position="163"/>
    </location>
</feature>
<feature type="transmembrane region" description="Helical" evidence="5">
    <location>
        <begin position="80"/>
        <end position="98"/>
    </location>
</feature>
<feature type="transmembrane region" description="Helical" evidence="5">
    <location>
        <begin position="299"/>
        <end position="321"/>
    </location>
</feature>
<dbReference type="InterPro" id="IPR051337">
    <property type="entry name" value="OPA_Antiporter"/>
</dbReference>
<evidence type="ECO:0000256" key="2">
    <source>
        <dbReference type="ARBA" id="ARBA00022692"/>
    </source>
</evidence>
<accession>A0A971RZE6</accession>
<comment type="subcellular location">
    <subcellularLocation>
        <location evidence="1">Endomembrane system</location>
        <topology evidence="1">Multi-pass membrane protein</topology>
    </subcellularLocation>
</comment>
<keyword evidence="3 5" id="KW-1133">Transmembrane helix</keyword>
<evidence type="ECO:0000259" key="6">
    <source>
        <dbReference type="PROSITE" id="PS50850"/>
    </source>
</evidence>
<feature type="transmembrane region" description="Helical" evidence="5">
    <location>
        <begin position="333"/>
        <end position="354"/>
    </location>
</feature>
<feature type="transmembrane region" description="Helical" evidence="5">
    <location>
        <begin position="12"/>
        <end position="32"/>
    </location>
</feature>
<feature type="transmembrane region" description="Helical" evidence="5">
    <location>
        <begin position="209"/>
        <end position="231"/>
    </location>
</feature>
<evidence type="ECO:0000256" key="4">
    <source>
        <dbReference type="ARBA" id="ARBA00023136"/>
    </source>
</evidence>
<gene>
    <name evidence="7" type="ORF">GXY80_01725</name>
</gene>
<dbReference type="GO" id="GO:0035435">
    <property type="term" value="P:phosphate ion transmembrane transport"/>
    <property type="evidence" value="ECO:0007669"/>
    <property type="project" value="TreeGrafter"/>
</dbReference>
<evidence type="ECO:0000313" key="7">
    <source>
        <dbReference type="EMBL" id="NLW34190.1"/>
    </source>
</evidence>
<dbReference type="InterPro" id="IPR036259">
    <property type="entry name" value="MFS_trans_sf"/>
</dbReference>
<feature type="transmembrane region" description="Helical" evidence="5">
    <location>
        <begin position="251"/>
        <end position="269"/>
    </location>
</feature>
<dbReference type="PROSITE" id="PS50850">
    <property type="entry name" value="MFS"/>
    <property type="match status" value="1"/>
</dbReference>
<dbReference type="PANTHER" id="PTHR43826:SF3">
    <property type="entry name" value="GLUCOSE-6-PHOSPHATE EXCHANGER SLC37A4"/>
    <property type="match status" value="1"/>
</dbReference>
<feature type="transmembrane region" description="Helical" evidence="5">
    <location>
        <begin position="276"/>
        <end position="293"/>
    </location>
</feature>
<dbReference type="EMBL" id="JAAYEE010000028">
    <property type="protein sequence ID" value="NLW34190.1"/>
    <property type="molecule type" value="Genomic_DNA"/>
</dbReference>
<dbReference type="GO" id="GO:0061513">
    <property type="term" value="F:glucose 6-phosphate:phosphate antiporter activity"/>
    <property type="evidence" value="ECO:0007669"/>
    <property type="project" value="TreeGrafter"/>
</dbReference>
<feature type="transmembrane region" description="Helical" evidence="5">
    <location>
        <begin position="360"/>
        <end position="383"/>
    </location>
</feature>
<evidence type="ECO:0000256" key="3">
    <source>
        <dbReference type="ARBA" id="ARBA00022989"/>
    </source>
</evidence>
<feature type="transmembrane region" description="Helical" evidence="5">
    <location>
        <begin position="169"/>
        <end position="188"/>
    </location>
</feature>
<proteinExistence type="predicted"/>
<sequence length="387" mass="42999">MARYHDLKGKGFYFILFLWFLWFMNFNVRTIFSPIMPLIEDEFMVSHAQAGGVFIFQSAGYGFSLFFSGFFCGRLGYRKSIIISLIVSSALCFSTFFVKDFSLLYFLSLIFGISTGIYLPSAIPLITEYFSEKTWGRSIAIHDSAASISIFSAPFIALFFLQFVEWRGIFTVFGVIFALAAITFCFASDELKIAGARRVMAGDLIRTRALWIMAILWIFAAGANLGVYFVVPLYLTKELSLSIEYANTVFGISRLGGVVVAISVGFLVDRFSLRKIMCFIMLATGILTILVARGPARSIGLFLFLQASFVTGFFPVGLVCISRMFARETRGMATGLILTIGVTFGWGIIPYLLGLSGDNLSFRFGILLLGLTVMMSSGLTFLLKELK</sequence>
<keyword evidence="2 5" id="KW-0812">Transmembrane</keyword>
<organism evidence="7 8">
    <name type="scientific">Syntrophorhabdus aromaticivorans</name>
    <dbReference type="NCBI Taxonomy" id="328301"/>
    <lineage>
        <taxon>Bacteria</taxon>
        <taxon>Pseudomonadati</taxon>
        <taxon>Thermodesulfobacteriota</taxon>
        <taxon>Syntrophorhabdia</taxon>
        <taxon>Syntrophorhabdales</taxon>
        <taxon>Syntrophorhabdaceae</taxon>
        <taxon>Syntrophorhabdus</taxon>
    </lineage>
</organism>
<feature type="transmembrane region" description="Helical" evidence="5">
    <location>
        <begin position="104"/>
        <end position="127"/>
    </location>
</feature>
<dbReference type="GO" id="GO:0016020">
    <property type="term" value="C:membrane"/>
    <property type="evidence" value="ECO:0007669"/>
    <property type="project" value="UniProtKB-ARBA"/>
</dbReference>
<dbReference type="AlphaFoldDB" id="A0A971RZE6"/>
<reference evidence="7" key="1">
    <citation type="journal article" date="2020" name="Biotechnol. Biofuels">
        <title>New insights from the biogas microbiome by comprehensive genome-resolved metagenomics of nearly 1600 species originating from multiple anaerobic digesters.</title>
        <authorList>
            <person name="Campanaro S."/>
            <person name="Treu L."/>
            <person name="Rodriguez-R L.M."/>
            <person name="Kovalovszki A."/>
            <person name="Ziels R.M."/>
            <person name="Maus I."/>
            <person name="Zhu X."/>
            <person name="Kougias P.G."/>
            <person name="Basile A."/>
            <person name="Luo G."/>
            <person name="Schluter A."/>
            <person name="Konstantinidis K.T."/>
            <person name="Angelidaki I."/>
        </authorList>
    </citation>
    <scope>NUCLEOTIDE SEQUENCE</scope>
    <source>
        <strain evidence="7">AS06rmzACSIP_7</strain>
    </source>
</reference>
<comment type="caution">
    <text evidence="7">The sequence shown here is derived from an EMBL/GenBank/DDBJ whole genome shotgun (WGS) entry which is preliminary data.</text>
</comment>
<reference evidence="7" key="2">
    <citation type="submission" date="2020-01" db="EMBL/GenBank/DDBJ databases">
        <authorList>
            <person name="Campanaro S."/>
        </authorList>
    </citation>
    <scope>NUCLEOTIDE SEQUENCE</scope>
    <source>
        <strain evidence="7">AS06rmzACSIP_7</strain>
    </source>
</reference>
<dbReference type="PANTHER" id="PTHR43826">
    <property type="entry name" value="GLUCOSE-6-PHOSPHATE EXCHANGER SLC37A4"/>
    <property type="match status" value="1"/>
</dbReference>
<dbReference type="InterPro" id="IPR011701">
    <property type="entry name" value="MFS"/>
</dbReference>
<feature type="transmembrane region" description="Helical" evidence="5">
    <location>
        <begin position="52"/>
        <end position="73"/>
    </location>
</feature>
<evidence type="ECO:0000256" key="1">
    <source>
        <dbReference type="ARBA" id="ARBA00004127"/>
    </source>
</evidence>
<dbReference type="Gene3D" id="1.20.1250.20">
    <property type="entry name" value="MFS general substrate transporter like domains"/>
    <property type="match status" value="2"/>
</dbReference>
<evidence type="ECO:0000256" key="5">
    <source>
        <dbReference type="SAM" id="Phobius"/>
    </source>
</evidence>
<name>A0A971RZE6_9BACT</name>